<dbReference type="RefSeq" id="WP_176070920.1">
    <property type="nucleotide sequence ID" value="NZ_JABWMJ010000011.1"/>
</dbReference>
<name>A0A7Y6NRM0_9BURK</name>
<keyword evidence="3" id="KW-1185">Reference proteome</keyword>
<sequence length="106" mass="12019">MTYAVRFTASAEADLLRLFEFLLARANSLENLEHAQDVIDRLRESILSHLGRSPWSYRKAGHGRSSTRRELIVPSAAAGYVVLYEIDSASSVLILAVRHQREDDYQ</sequence>
<dbReference type="InterPro" id="IPR007712">
    <property type="entry name" value="RelE/ParE_toxin"/>
</dbReference>
<dbReference type="AlphaFoldDB" id="A0A7Y6NRM0"/>
<dbReference type="Pfam" id="PF05016">
    <property type="entry name" value="ParE_toxin"/>
    <property type="match status" value="1"/>
</dbReference>
<gene>
    <name evidence="2" type="ORF">HQN59_20130</name>
</gene>
<dbReference type="Gene3D" id="3.30.2310.20">
    <property type="entry name" value="RelE-like"/>
    <property type="match status" value="1"/>
</dbReference>
<organism evidence="2 3">
    <name type="scientific">Piscinibacter koreensis</name>
    <dbReference type="NCBI Taxonomy" id="2742824"/>
    <lineage>
        <taxon>Bacteria</taxon>
        <taxon>Pseudomonadati</taxon>
        <taxon>Pseudomonadota</taxon>
        <taxon>Betaproteobacteria</taxon>
        <taxon>Burkholderiales</taxon>
        <taxon>Sphaerotilaceae</taxon>
        <taxon>Piscinibacter</taxon>
    </lineage>
</organism>
<keyword evidence="1" id="KW-1277">Toxin-antitoxin system</keyword>
<dbReference type="InterPro" id="IPR035093">
    <property type="entry name" value="RelE/ParE_toxin_dom_sf"/>
</dbReference>
<comment type="caution">
    <text evidence="2">The sequence shown here is derived from an EMBL/GenBank/DDBJ whole genome shotgun (WGS) entry which is preliminary data.</text>
</comment>
<dbReference type="Proteomes" id="UP000529637">
    <property type="component" value="Unassembled WGS sequence"/>
</dbReference>
<evidence type="ECO:0000313" key="3">
    <source>
        <dbReference type="Proteomes" id="UP000529637"/>
    </source>
</evidence>
<reference evidence="2 3" key="1">
    <citation type="submission" date="2020-06" db="EMBL/GenBank/DDBJ databases">
        <title>Schlegella sp. ID0723 isolated from air conditioner.</title>
        <authorList>
            <person name="Kim D.Y."/>
            <person name="Kim D.-U."/>
        </authorList>
    </citation>
    <scope>NUCLEOTIDE SEQUENCE [LARGE SCALE GENOMIC DNA]</scope>
    <source>
        <strain evidence="2 3">ID0723</strain>
    </source>
</reference>
<evidence type="ECO:0000256" key="1">
    <source>
        <dbReference type="ARBA" id="ARBA00022649"/>
    </source>
</evidence>
<evidence type="ECO:0000313" key="2">
    <source>
        <dbReference type="EMBL" id="NUZ08078.1"/>
    </source>
</evidence>
<proteinExistence type="predicted"/>
<protein>
    <submittedName>
        <fullName evidence="2">Type II toxin-antitoxin system RelE/ParE family toxin</fullName>
    </submittedName>
</protein>
<dbReference type="EMBL" id="JABWMJ010000011">
    <property type="protein sequence ID" value="NUZ08078.1"/>
    <property type="molecule type" value="Genomic_DNA"/>
</dbReference>
<accession>A0A7Y6NRM0</accession>